<dbReference type="GO" id="GO:0005975">
    <property type="term" value="P:carbohydrate metabolic process"/>
    <property type="evidence" value="ECO:0007669"/>
    <property type="project" value="UniProtKB-ARBA"/>
</dbReference>
<dbReference type="PANTHER" id="PTHR40274:SF3">
    <property type="entry name" value="VIRGINIAMYCIN B LYASE"/>
    <property type="match status" value="1"/>
</dbReference>
<dbReference type="Gene3D" id="2.120.10.30">
    <property type="entry name" value="TolB, C-terminal domain"/>
    <property type="match status" value="2"/>
</dbReference>
<gene>
    <name evidence="2" type="ORF">B7R21_10490</name>
</gene>
<dbReference type="SUPFAM" id="SSF50969">
    <property type="entry name" value="YVTN repeat-like/Quinoprotein amine dehydrogenase"/>
    <property type="match status" value="1"/>
</dbReference>
<evidence type="ECO:0000256" key="1">
    <source>
        <dbReference type="SAM" id="SignalP"/>
    </source>
</evidence>
<dbReference type="Gene3D" id="2.60.40.10">
    <property type="entry name" value="Immunoglobulins"/>
    <property type="match status" value="1"/>
</dbReference>
<reference evidence="2 3" key="1">
    <citation type="submission" date="2017-04" db="EMBL/GenBank/DDBJ databases">
        <title>Comparative genome analysis of Subtercola boreus.</title>
        <authorList>
            <person name="Cho Y.-J."/>
            <person name="Cho A."/>
            <person name="Kim O.-S."/>
            <person name="Lee J.-I."/>
        </authorList>
    </citation>
    <scope>NUCLEOTIDE SEQUENCE [LARGE SCALE GENOMIC DNA]</scope>
    <source>
        <strain evidence="2 3">P27444</strain>
    </source>
</reference>
<evidence type="ECO:0008006" key="4">
    <source>
        <dbReference type="Google" id="ProtNLM"/>
    </source>
</evidence>
<dbReference type="PANTHER" id="PTHR40274">
    <property type="entry name" value="VIRGINIAMYCIN B LYASE"/>
    <property type="match status" value="1"/>
</dbReference>
<dbReference type="GO" id="GO:0005509">
    <property type="term" value="F:calcium ion binding"/>
    <property type="evidence" value="ECO:0007669"/>
    <property type="project" value="InterPro"/>
</dbReference>
<evidence type="ECO:0000313" key="2">
    <source>
        <dbReference type="EMBL" id="RFA12748.1"/>
    </source>
</evidence>
<dbReference type="GO" id="GO:0016020">
    <property type="term" value="C:membrane"/>
    <property type="evidence" value="ECO:0007669"/>
    <property type="project" value="InterPro"/>
</dbReference>
<dbReference type="Pfam" id="PF24684">
    <property type="entry name" value="Vgb_lyase"/>
    <property type="match status" value="1"/>
</dbReference>
<dbReference type="OrthoDB" id="5124633at2"/>
<dbReference type="InterPro" id="IPR013783">
    <property type="entry name" value="Ig-like_fold"/>
</dbReference>
<dbReference type="RefSeq" id="WP_116283212.1">
    <property type="nucleotide sequence ID" value="NZ_NBXA01000021.1"/>
</dbReference>
<proteinExistence type="predicted"/>
<feature type="chain" id="PRO_5039157468" description="SMP-30/Gluconolactonase/LRE-like region domain-containing protein" evidence="1">
    <location>
        <begin position="27"/>
        <end position="419"/>
    </location>
</feature>
<sequence>MKPLTRRLAAVLVGTAILALTGIAAAGPADATAPVVVTAALGSAAKPVAAVSDAAGSVYVLNEGDATVSKITPGGALTRVFAALGTAASPQAMTIDPKGYLFVACAGTDSVTRISPTGTVIAYWAYDGVGSMPRGITSDASGSVFVSNWGTSTITRIEATGRVVPVFARLDSADRPLGLATDAAGNLYVAETQTDRISKVSASGAVREAFAVLPKGPGAPTGPVAVAVDPWGTVYVASTRGLSTFATDGSVLKAEVTLPAGPHHPTGVLLDAFGDAFVPDELSGGVTVVDAAGGAATSIADFGHGSIVRAVALAGSGFFAADYGSGAIVRVELSPTLASAPLATTIRRGVETALDVTATGLAPRVLASVGVLPPGLILDESTGRISGTPTTPGTYAFDLVAVNHWGATPAQHEVLAVTG</sequence>
<keyword evidence="1" id="KW-0732">Signal</keyword>
<name>A0A3E0VTN1_9MICO</name>
<organism evidence="2 3">
    <name type="scientific">Subtercola boreus</name>
    <dbReference type="NCBI Taxonomy" id="120213"/>
    <lineage>
        <taxon>Bacteria</taxon>
        <taxon>Bacillati</taxon>
        <taxon>Actinomycetota</taxon>
        <taxon>Actinomycetes</taxon>
        <taxon>Micrococcales</taxon>
        <taxon>Microbacteriaceae</taxon>
        <taxon>Subtercola</taxon>
    </lineage>
</organism>
<accession>A0A3E0VTN1</accession>
<dbReference type="Pfam" id="PF05345">
    <property type="entry name" value="He_PIG"/>
    <property type="match status" value="1"/>
</dbReference>
<evidence type="ECO:0000313" key="3">
    <source>
        <dbReference type="Proteomes" id="UP000256709"/>
    </source>
</evidence>
<dbReference type="InterPro" id="IPR015919">
    <property type="entry name" value="Cadherin-like_sf"/>
</dbReference>
<dbReference type="InterPro" id="IPR051344">
    <property type="entry name" value="Vgb"/>
</dbReference>
<dbReference type="InterPro" id="IPR011044">
    <property type="entry name" value="Quino_amine_DH_bsu"/>
</dbReference>
<feature type="signal peptide" evidence="1">
    <location>
        <begin position="1"/>
        <end position="26"/>
    </location>
</feature>
<dbReference type="InterPro" id="IPR011042">
    <property type="entry name" value="6-blade_b-propeller_TolB-like"/>
</dbReference>
<dbReference type="EMBL" id="NBXA01000021">
    <property type="protein sequence ID" value="RFA12748.1"/>
    <property type="molecule type" value="Genomic_DNA"/>
</dbReference>
<dbReference type="CDD" id="cd05819">
    <property type="entry name" value="NHL"/>
    <property type="match status" value="1"/>
</dbReference>
<dbReference type="Proteomes" id="UP000256709">
    <property type="component" value="Unassembled WGS sequence"/>
</dbReference>
<dbReference type="SUPFAM" id="SSF49313">
    <property type="entry name" value="Cadherin-like"/>
    <property type="match status" value="1"/>
</dbReference>
<comment type="caution">
    <text evidence="2">The sequence shown here is derived from an EMBL/GenBank/DDBJ whole genome shotgun (WGS) entry which is preliminary data.</text>
</comment>
<protein>
    <recommendedName>
        <fullName evidence="4">SMP-30/Gluconolactonase/LRE-like region domain-containing protein</fullName>
    </recommendedName>
</protein>
<dbReference type="AlphaFoldDB" id="A0A3E0VTN1"/>
<dbReference type="SUPFAM" id="SSF101898">
    <property type="entry name" value="NHL repeat"/>
    <property type="match status" value="1"/>
</dbReference>